<dbReference type="Proteomes" id="UP000294664">
    <property type="component" value="Unassembled WGS sequence"/>
</dbReference>
<accession>A0A4R3LJN3</accession>
<dbReference type="InterPro" id="IPR052166">
    <property type="entry name" value="Diverse_Acyl-CoA_DH"/>
</dbReference>
<evidence type="ECO:0000313" key="9">
    <source>
        <dbReference type="EMBL" id="TCT00482.1"/>
    </source>
</evidence>
<proteinExistence type="inferred from homology"/>
<dbReference type="Pfam" id="PF02770">
    <property type="entry name" value="Acyl-CoA_dh_M"/>
    <property type="match status" value="1"/>
</dbReference>
<evidence type="ECO:0000259" key="7">
    <source>
        <dbReference type="Pfam" id="PF02770"/>
    </source>
</evidence>
<keyword evidence="5" id="KW-0560">Oxidoreductase</keyword>
<evidence type="ECO:0000256" key="1">
    <source>
        <dbReference type="ARBA" id="ARBA00001974"/>
    </source>
</evidence>
<evidence type="ECO:0000259" key="6">
    <source>
        <dbReference type="Pfam" id="PF00441"/>
    </source>
</evidence>
<keyword evidence="4 5" id="KW-0274">FAD</keyword>
<evidence type="ECO:0000259" key="8">
    <source>
        <dbReference type="Pfam" id="PF12806"/>
    </source>
</evidence>
<dbReference type="InterPro" id="IPR009100">
    <property type="entry name" value="AcylCoA_DH/oxidase_NM_dom_sf"/>
</dbReference>
<dbReference type="Gene3D" id="1.10.540.10">
    <property type="entry name" value="Acyl-CoA dehydrogenase/oxidase, N-terminal domain"/>
    <property type="match status" value="1"/>
</dbReference>
<dbReference type="Gene3D" id="2.40.110.10">
    <property type="entry name" value="Butyryl-CoA Dehydrogenase, subunit A, domain 2"/>
    <property type="match status" value="1"/>
</dbReference>
<dbReference type="RefSeq" id="WP_132036083.1">
    <property type="nucleotide sequence ID" value="NZ_SMAI01000024.1"/>
</dbReference>
<feature type="domain" description="Acyl-CoA dehydrogenase/oxidase C-terminal" evidence="6">
    <location>
        <begin position="299"/>
        <end position="466"/>
    </location>
</feature>
<comment type="cofactor">
    <cofactor evidence="1 5">
        <name>FAD</name>
        <dbReference type="ChEBI" id="CHEBI:57692"/>
    </cofactor>
</comment>
<dbReference type="SUPFAM" id="SSF47203">
    <property type="entry name" value="Acyl-CoA dehydrogenase C-terminal domain-like"/>
    <property type="match status" value="1"/>
</dbReference>
<gene>
    <name evidence="9" type="ORF">EDC64_1244</name>
</gene>
<dbReference type="GO" id="GO:0050660">
    <property type="term" value="F:flavin adenine dinucleotide binding"/>
    <property type="evidence" value="ECO:0007669"/>
    <property type="project" value="InterPro"/>
</dbReference>
<feature type="domain" description="Acetyl-CoA dehydrogenase-like C-terminal" evidence="8">
    <location>
        <begin position="483"/>
        <end position="593"/>
    </location>
</feature>
<dbReference type="OrthoDB" id="9807883at2"/>
<dbReference type="EMBL" id="SMAI01000024">
    <property type="protein sequence ID" value="TCT00482.1"/>
    <property type="molecule type" value="Genomic_DNA"/>
</dbReference>
<evidence type="ECO:0000313" key="10">
    <source>
        <dbReference type="Proteomes" id="UP000294664"/>
    </source>
</evidence>
<comment type="similarity">
    <text evidence="2 5">Belongs to the acyl-CoA dehydrogenase family.</text>
</comment>
<dbReference type="InterPro" id="IPR009075">
    <property type="entry name" value="AcylCo_DH/oxidase_C"/>
</dbReference>
<dbReference type="AlphaFoldDB" id="A0A4R3LJN3"/>
<dbReference type="SUPFAM" id="SSF56645">
    <property type="entry name" value="Acyl-CoA dehydrogenase NM domain-like"/>
    <property type="match status" value="1"/>
</dbReference>
<dbReference type="Gene3D" id="1.20.140.10">
    <property type="entry name" value="Butyryl-CoA Dehydrogenase, subunit A, domain 3"/>
    <property type="match status" value="1"/>
</dbReference>
<protein>
    <submittedName>
        <fullName evidence="9">Butyryl-CoA dehydrogenase</fullName>
    </submittedName>
</protein>
<dbReference type="InterPro" id="IPR037069">
    <property type="entry name" value="AcylCoA_DH/ox_N_sf"/>
</dbReference>
<evidence type="ECO:0000256" key="3">
    <source>
        <dbReference type="ARBA" id="ARBA00022630"/>
    </source>
</evidence>
<comment type="caution">
    <text evidence="9">The sequence shown here is derived from an EMBL/GenBank/DDBJ whole genome shotgun (WGS) entry which is preliminary data.</text>
</comment>
<evidence type="ECO:0000256" key="4">
    <source>
        <dbReference type="ARBA" id="ARBA00022827"/>
    </source>
</evidence>
<keyword evidence="3 5" id="KW-0285">Flavoprotein</keyword>
<evidence type="ECO:0000256" key="2">
    <source>
        <dbReference type="ARBA" id="ARBA00009347"/>
    </source>
</evidence>
<name>A0A4R3LJN3_9HYPH</name>
<dbReference type="PANTHER" id="PTHR42803:SF3">
    <property type="entry name" value="ACYL-COA DEHYDROGENASE-RELATED"/>
    <property type="match status" value="1"/>
</dbReference>
<reference evidence="9 10" key="1">
    <citation type="submission" date="2019-03" db="EMBL/GenBank/DDBJ databases">
        <title>Genomic Encyclopedia of Type Strains, Phase IV (KMG-IV): sequencing the most valuable type-strain genomes for metagenomic binning, comparative biology and taxonomic classification.</title>
        <authorList>
            <person name="Goeker M."/>
        </authorList>
    </citation>
    <scope>NUCLEOTIDE SEQUENCE [LARGE SCALE GENOMIC DNA]</scope>
    <source>
        <strain evidence="9 10">DSM 9035</strain>
    </source>
</reference>
<feature type="domain" description="Acyl-CoA oxidase/dehydrogenase middle" evidence="7">
    <location>
        <begin position="162"/>
        <end position="277"/>
    </location>
</feature>
<dbReference type="PANTHER" id="PTHR42803">
    <property type="entry name" value="ACYL-COA DEHYDROGENASE"/>
    <property type="match status" value="1"/>
</dbReference>
<dbReference type="InterPro" id="IPR046373">
    <property type="entry name" value="Acyl-CoA_Oxase/DH_mid-dom_sf"/>
</dbReference>
<sequence>MTDALIRRSDLDFLLLDWLGVERLAELPAFAELNRETLTALLDLSDSLATRHFLSHYKAGDQSEPRLDGESVRILPAIHTALKAYAEAGLFGQSFATEHGGLQLPLTVAAASFAHFLSANIATAAYPMLTVANARLLTRFGSPELIAALALPQIEGRFFGTMCLSEPQAGSSLADITTRAVADGADGLGARYRLSGNKMWISGGDQDASENICHLVLAKIPGPDGKLVPGTAGISLFAVPKVLVAPGDFAGSRNDVTVAGLNHKMGYRGTANCLLNFGEGRHRPGDAAGAVGYLVGAPGQGLAIMFMMMNEARLQVGLGAAALAYRSHRLSVTYAMERAQGRPRGAAADTRPVPIARHADVKRLLLAQKSYAEGALALVLFCFHLADRAEAREDKTEEDKTAQALLDLLTPIAKTWSSEWGLVASDIAIQIHGGYGYTRDFDVEQLYRDNRLNPIHEGTTGIQARDFVGRKLVRDKGIAFAALLQQIDATQARAAASPTLAEAGRMLGMARAAVAELVESVVADPAATAALDNATALLSACGHLVVGWMTLDQALTAQQRADQLPAELVAGKVAAARYFTAHELPKIPGWLAPSRSAPQLFSELSAEVF</sequence>
<evidence type="ECO:0000256" key="5">
    <source>
        <dbReference type="RuleBase" id="RU362125"/>
    </source>
</evidence>
<dbReference type="GO" id="GO:0016627">
    <property type="term" value="F:oxidoreductase activity, acting on the CH-CH group of donors"/>
    <property type="evidence" value="ECO:0007669"/>
    <property type="project" value="InterPro"/>
</dbReference>
<organism evidence="9 10">
    <name type="scientific">Aquabacter spiritensis</name>
    <dbReference type="NCBI Taxonomy" id="933073"/>
    <lineage>
        <taxon>Bacteria</taxon>
        <taxon>Pseudomonadati</taxon>
        <taxon>Pseudomonadota</taxon>
        <taxon>Alphaproteobacteria</taxon>
        <taxon>Hyphomicrobiales</taxon>
        <taxon>Xanthobacteraceae</taxon>
        <taxon>Aquabacter</taxon>
    </lineage>
</organism>
<dbReference type="Pfam" id="PF00441">
    <property type="entry name" value="Acyl-CoA_dh_1"/>
    <property type="match status" value="1"/>
</dbReference>
<dbReference type="InterPro" id="IPR006091">
    <property type="entry name" value="Acyl-CoA_Oxase/DH_mid-dom"/>
</dbReference>
<dbReference type="Pfam" id="PF12806">
    <property type="entry name" value="Acyl-CoA_dh_C"/>
    <property type="match status" value="1"/>
</dbReference>
<keyword evidence="10" id="KW-1185">Reference proteome</keyword>
<dbReference type="InterPro" id="IPR025878">
    <property type="entry name" value="Acyl-CoA_dh-like_C_dom"/>
</dbReference>
<dbReference type="InterPro" id="IPR036250">
    <property type="entry name" value="AcylCo_DH-like_C"/>
</dbReference>